<feature type="transmembrane region" description="Helical" evidence="2">
    <location>
        <begin position="56"/>
        <end position="80"/>
    </location>
</feature>
<protein>
    <submittedName>
        <fullName evidence="3">Uncharacterized protein</fullName>
    </submittedName>
</protein>
<keyword evidence="2" id="KW-1133">Transmembrane helix</keyword>
<name>A0A835YD17_9CHLO</name>
<keyword evidence="2" id="KW-0812">Transmembrane</keyword>
<reference evidence="3" key="1">
    <citation type="journal article" date="2020" name="bioRxiv">
        <title>Comparative genomics of Chlamydomonas.</title>
        <authorList>
            <person name="Craig R.J."/>
            <person name="Hasan A.R."/>
            <person name="Ness R.W."/>
            <person name="Keightley P.D."/>
        </authorList>
    </citation>
    <scope>NUCLEOTIDE SEQUENCE</scope>
    <source>
        <strain evidence="3">CCAP 11/70</strain>
    </source>
</reference>
<dbReference type="Gene3D" id="6.10.250.2700">
    <property type="match status" value="1"/>
</dbReference>
<dbReference type="Proteomes" id="UP000612055">
    <property type="component" value="Unassembled WGS sequence"/>
</dbReference>
<dbReference type="AlphaFoldDB" id="A0A835YD17"/>
<comment type="caution">
    <text evidence="3">The sequence shown here is derived from an EMBL/GenBank/DDBJ whole genome shotgun (WGS) entry which is preliminary data.</text>
</comment>
<evidence type="ECO:0000256" key="1">
    <source>
        <dbReference type="SAM" id="MobiDB-lite"/>
    </source>
</evidence>
<keyword evidence="4" id="KW-1185">Reference proteome</keyword>
<feature type="compositionally biased region" description="Polar residues" evidence="1">
    <location>
        <begin position="1"/>
        <end position="16"/>
    </location>
</feature>
<accession>A0A835YD17</accession>
<dbReference type="EMBL" id="JAEHOE010000004">
    <property type="protein sequence ID" value="KAG2500371.1"/>
    <property type="molecule type" value="Genomic_DNA"/>
</dbReference>
<evidence type="ECO:0000313" key="3">
    <source>
        <dbReference type="EMBL" id="KAG2500371.1"/>
    </source>
</evidence>
<evidence type="ECO:0000313" key="4">
    <source>
        <dbReference type="Proteomes" id="UP000612055"/>
    </source>
</evidence>
<gene>
    <name evidence="3" type="ORF">HYH03_001945</name>
</gene>
<evidence type="ECO:0000256" key="2">
    <source>
        <dbReference type="SAM" id="Phobius"/>
    </source>
</evidence>
<keyword evidence="2" id="KW-0472">Membrane</keyword>
<sequence length="157" mass="16805">MLTSCRTASRVATSPRSGEAWMSPALRGPSARPRVATRAGPSSGDKRAPAPATNPALMTAVVVWGSIGLSLTIIAGGLILRGAIEASVAEIRADMADTRAEIKADFAEIRAGFKADVAEARARMAKWDERRSALELELAGRREVLEYMQQLAEENQQ</sequence>
<feature type="region of interest" description="Disordered" evidence="1">
    <location>
        <begin position="1"/>
        <end position="52"/>
    </location>
</feature>
<proteinExistence type="predicted"/>
<organism evidence="3 4">
    <name type="scientific">Edaphochlamys debaryana</name>
    <dbReference type="NCBI Taxonomy" id="47281"/>
    <lineage>
        <taxon>Eukaryota</taxon>
        <taxon>Viridiplantae</taxon>
        <taxon>Chlorophyta</taxon>
        <taxon>core chlorophytes</taxon>
        <taxon>Chlorophyceae</taxon>
        <taxon>CS clade</taxon>
        <taxon>Chlamydomonadales</taxon>
        <taxon>Chlamydomonadales incertae sedis</taxon>
        <taxon>Edaphochlamys</taxon>
    </lineage>
</organism>